<dbReference type="PRINTS" id="PR01021">
    <property type="entry name" value="OMPADOMAIN"/>
</dbReference>
<dbReference type="PROSITE" id="PS51257">
    <property type="entry name" value="PROKAR_LIPOPROTEIN"/>
    <property type="match status" value="1"/>
</dbReference>
<comment type="subcellular location">
    <subcellularLocation>
        <location evidence="1">Cell outer membrane</location>
    </subcellularLocation>
</comment>
<dbReference type="InterPro" id="IPR027367">
    <property type="entry name" value="Gly-zipper_YMGG"/>
</dbReference>
<dbReference type="Pfam" id="PF00691">
    <property type="entry name" value="OmpA"/>
    <property type="match status" value="1"/>
</dbReference>
<dbReference type="GO" id="GO:0009279">
    <property type="term" value="C:cell outer membrane"/>
    <property type="evidence" value="ECO:0007669"/>
    <property type="project" value="UniProtKB-SubCell"/>
</dbReference>
<keyword evidence="2" id="KW-0472">Membrane</keyword>
<evidence type="ECO:0000256" key="1">
    <source>
        <dbReference type="ARBA" id="ARBA00004442"/>
    </source>
</evidence>
<gene>
    <name evidence="5" type="ORF">MNB_SV-3-1377</name>
</gene>
<name>A0A1W1BV76_9ZZZZ</name>
<dbReference type="InterPro" id="IPR050330">
    <property type="entry name" value="Bact_OuterMem_StrucFunc"/>
</dbReference>
<dbReference type="SUPFAM" id="SSF103088">
    <property type="entry name" value="OmpA-like"/>
    <property type="match status" value="1"/>
</dbReference>
<feature type="domain" description="OmpA-like" evidence="4">
    <location>
        <begin position="115"/>
        <end position="228"/>
    </location>
</feature>
<dbReference type="Gene3D" id="3.30.1330.60">
    <property type="entry name" value="OmpA-like domain"/>
    <property type="match status" value="1"/>
</dbReference>
<keyword evidence="5" id="KW-0449">Lipoprotein</keyword>
<proteinExistence type="predicted"/>
<sequence>MKLTKSLIAATVATFMLAGCYNQPGLVQDNSYERTKTGAAAGALTGALLGYNTKGHHKGQRALIGGLLGAALGGGIGYSLDQQANEIARALGTGVNNDPLAALDPNRTLIVSKTNNYVKIMFRDSMMFATDSARLQPSARYKVKKVERLLESYPQTVVGVAGFTDDRGDYEYNQRLSQKRANTVANLLSVNGRPYVKGCSFYKAIVPNNSAKNRALNRRVEVYLYANQNYMTDPCR</sequence>
<dbReference type="InterPro" id="IPR006665">
    <property type="entry name" value="OmpA-like"/>
</dbReference>
<evidence type="ECO:0000259" key="4">
    <source>
        <dbReference type="PROSITE" id="PS51123"/>
    </source>
</evidence>
<accession>A0A1W1BV76</accession>
<organism evidence="5">
    <name type="scientific">hydrothermal vent metagenome</name>
    <dbReference type="NCBI Taxonomy" id="652676"/>
    <lineage>
        <taxon>unclassified sequences</taxon>
        <taxon>metagenomes</taxon>
        <taxon>ecological metagenomes</taxon>
    </lineage>
</organism>
<dbReference type="AlphaFoldDB" id="A0A1W1BV76"/>
<dbReference type="Pfam" id="PF13441">
    <property type="entry name" value="Gly-zipper_YMGG"/>
    <property type="match status" value="1"/>
</dbReference>
<evidence type="ECO:0000256" key="3">
    <source>
        <dbReference type="ARBA" id="ARBA00023237"/>
    </source>
</evidence>
<dbReference type="PANTHER" id="PTHR30329">
    <property type="entry name" value="STATOR ELEMENT OF FLAGELLAR MOTOR COMPLEX"/>
    <property type="match status" value="1"/>
</dbReference>
<evidence type="ECO:0000313" key="5">
    <source>
        <dbReference type="EMBL" id="SFV57500.1"/>
    </source>
</evidence>
<dbReference type="PROSITE" id="PS51123">
    <property type="entry name" value="OMPA_2"/>
    <property type="match status" value="1"/>
</dbReference>
<reference evidence="5" key="1">
    <citation type="submission" date="2016-10" db="EMBL/GenBank/DDBJ databases">
        <authorList>
            <person name="de Groot N.N."/>
        </authorList>
    </citation>
    <scope>NUCLEOTIDE SEQUENCE</scope>
</reference>
<dbReference type="InterPro" id="IPR006664">
    <property type="entry name" value="OMP_bac"/>
</dbReference>
<evidence type="ECO:0000256" key="2">
    <source>
        <dbReference type="ARBA" id="ARBA00023136"/>
    </source>
</evidence>
<dbReference type="PANTHER" id="PTHR30329:SF21">
    <property type="entry name" value="LIPOPROTEIN YIAD-RELATED"/>
    <property type="match status" value="1"/>
</dbReference>
<dbReference type="CDD" id="cd07185">
    <property type="entry name" value="OmpA_C-like"/>
    <property type="match status" value="1"/>
</dbReference>
<keyword evidence="3" id="KW-0998">Cell outer membrane</keyword>
<dbReference type="InterPro" id="IPR036737">
    <property type="entry name" value="OmpA-like_sf"/>
</dbReference>
<dbReference type="EMBL" id="FPHI01000015">
    <property type="protein sequence ID" value="SFV57500.1"/>
    <property type="molecule type" value="Genomic_DNA"/>
</dbReference>
<protein>
    <submittedName>
        <fullName evidence="5">Outer membrane lipoprotein omp16</fullName>
    </submittedName>
</protein>